<dbReference type="GO" id="GO:0016788">
    <property type="term" value="F:hydrolase activity, acting on ester bonds"/>
    <property type="evidence" value="ECO:0007669"/>
    <property type="project" value="UniProtKB-UniRule"/>
</dbReference>
<evidence type="ECO:0000259" key="6">
    <source>
        <dbReference type="SMART" id="SM00732"/>
    </source>
</evidence>
<keyword evidence="3 5" id="KW-0540">Nuclease</keyword>
<dbReference type="SUPFAM" id="SSF53098">
    <property type="entry name" value="Ribonuclease H-like"/>
    <property type="match status" value="1"/>
</dbReference>
<dbReference type="HOGENOM" id="CLU_098240_2_0_9"/>
<evidence type="ECO:0000313" key="8">
    <source>
        <dbReference type="Proteomes" id="UP000003195"/>
    </source>
</evidence>
<gene>
    <name evidence="7" type="ORF">HMPREF9429_01564</name>
</gene>
<dbReference type="HAMAP" id="MF_00651">
    <property type="entry name" value="Nuclease_YqgF"/>
    <property type="match status" value="1"/>
</dbReference>
<proteinExistence type="inferred from homology"/>
<keyword evidence="4 5" id="KW-0378">Hydrolase</keyword>
<dbReference type="OrthoDB" id="9796140at2"/>
<evidence type="ECO:0000256" key="4">
    <source>
        <dbReference type="ARBA" id="ARBA00022801"/>
    </source>
</evidence>
<dbReference type="InterPro" id="IPR005227">
    <property type="entry name" value="YqgF"/>
</dbReference>
<keyword evidence="8" id="KW-1185">Reference proteome</keyword>
<dbReference type="InterPro" id="IPR037027">
    <property type="entry name" value="YqgF/RNaseH-like_dom_sf"/>
</dbReference>
<evidence type="ECO:0000256" key="3">
    <source>
        <dbReference type="ARBA" id="ARBA00022722"/>
    </source>
</evidence>
<dbReference type="GO" id="GO:0005829">
    <property type="term" value="C:cytosol"/>
    <property type="evidence" value="ECO:0007669"/>
    <property type="project" value="TreeGrafter"/>
</dbReference>
<keyword evidence="2 5" id="KW-0690">Ribosome biogenesis</keyword>
<dbReference type="PANTHER" id="PTHR33317:SF4">
    <property type="entry name" value="POLYNUCLEOTIDYL TRANSFERASE, RIBONUCLEASE H-LIKE SUPERFAMILY PROTEIN"/>
    <property type="match status" value="1"/>
</dbReference>
<comment type="function">
    <text evidence="5">Could be a nuclease involved in processing of the 5'-end of pre-16S rRNA.</text>
</comment>
<dbReference type="Pfam" id="PF03652">
    <property type="entry name" value="RuvX"/>
    <property type="match status" value="1"/>
</dbReference>
<organism evidence="7 8">
    <name type="scientific">Megasphaera micronuciformis F0359</name>
    <dbReference type="NCBI Taxonomy" id="706434"/>
    <lineage>
        <taxon>Bacteria</taxon>
        <taxon>Bacillati</taxon>
        <taxon>Bacillota</taxon>
        <taxon>Negativicutes</taxon>
        <taxon>Veillonellales</taxon>
        <taxon>Veillonellaceae</taxon>
        <taxon>Megasphaera</taxon>
    </lineage>
</organism>
<dbReference type="Gene3D" id="3.30.420.140">
    <property type="entry name" value="YqgF/RNase H-like domain"/>
    <property type="match status" value="1"/>
</dbReference>
<evidence type="ECO:0000256" key="5">
    <source>
        <dbReference type="HAMAP-Rule" id="MF_00651"/>
    </source>
</evidence>
<dbReference type="InterPro" id="IPR006641">
    <property type="entry name" value="YqgF/RNaseH-like_dom"/>
</dbReference>
<feature type="domain" description="YqgF/RNase H-like" evidence="6">
    <location>
        <begin position="1"/>
        <end position="102"/>
    </location>
</feature>
<evidence type="ECO:0000313" key="7">
    <source>
        <dbReference type="EMBL" id="EFQ03621.1"/>
    </source>
</evidence>
<dbReference type="InterPro" id="IPR012337">
    <property type="entry name" value="RNaseH-like_sf"/>
</dbReference>
<accession>E2ZDQ9</accession>
<dbReference type="RefSeq" id="WP_006942835.1">
    <property type="nucleotide sequence ID" value="NZ_GL538208.1"/>
</dbReference>
<dbReference type="EC" id="3.1.-.-" evidence="5"/>
<dbReference type="Proteomes" id="UP000003195">
    <property type="component" value="Unassembled WGS sequence"/>
</dbReference>
<reference evidence="7 8" key="1">
    <citation type="submission" date="2010-08" db="EMBL/GenBank/DDBJ databases">
        <authorList>
            <person name="Weinstock G."/>
            <person name="Sodergren E."/>
            <person name="Clifton S."/>
            <person name="Fulton L."/>
            <person name="Fulton B."/>
            <person name="Courtney L."/>
            <person name="Fronick C."/>
            <person name="Harrison M."/>
            <person name="Strong C."/>
            <person name="Farmer C."/>
            <person name="Delahaunty K."/>
            <person name="Markovic C."/>
            <person name="Hall O."/>
            <person name="Minx P."/>
            <person name="Tomlinson C."/>
            <person name="Mitreva M."/>
            <person name="Hou S."/>
            <person name="Chen J."/>
            <person name="Wollam A."/>
            <person name="Pepin K.H."/>
            <person name="Johnson M."/>
            <person name="Bhonagiri V."/>
            <person name="Zhang X."/>
            <person name="Suruliraj S."/>
            <person name="Warren W."/>
            <person name="Chinwalla A."/>
            <person name="Mardis E.R."/>
            <person name="Wilson R.K."/>
        </authorList>
    </citation>
    <scope>NUCLEOTIDE SEQUENCE [LARGE SCALE GENOMIC DNA]</scope>
    <source>
        <strain evidence="7 8">F0359</strain>
    </source>
</reference>
<evidence type="ECO:0000256" key="2">
    <source>
        <dbReference type="ARBA" id="ARBA00022517"/>
    </source>
</evidence>
<dbReference type="STRING" id="706434.HMPREF9429_01564"/>
<comment type="similarity">
    <text evidence="5">Belongs to the YqgF HJR family.</text>
</comment>
<keyword evidence="1 5" id="KW-0963">Cytoplasm</keyword>
<sequence>MRILGLDVGSKTIGVACSDALLLTAQAVGTLKRQSRRKDCLALADICKEKEVHRIVVGKPSHMNGDKSANTEKIEQFVEKLKKTVPQTEIVWWDERLTTVMAQRQLMEAGVRREKRKAVVDTIAAVFILQNYLDAQGG</sequence>
<dbReference type="NCBIfam" id="TIGR00250">
    <property type="entry name" value="RNAse_H_YqgF"/>
    <property type="match status" value="1"/>
</dbReference>
<dbReference type="SMART" id="SM00732">
    <property type="entry name" value="YqgFc"/>
    <property type="match status" value="1"/>
</dbReference>
<dbReference type="GO" id="GO:0000967">
    <property type="term" value="P:rRNA 5'-end processing"/>
    <property type="evidence" value="ECO:0007669"/>
    <property type="project" value="UniProtKB-UniRule"/>
</dbReference>
<comment type="subcellular location">
    <subcellularLocation>
        <location evidence="5">Cytoplasm</location>
    </subcellularLocation>
</comment>
<dbReference type="PANTHER" id="PTHR33317">
    <property type="entry name" value="POLYNUCLEOTIDYL TRANSFERASE, RIBONUCLEASE H-LIKE SUPERFAMILY PROTEIN"/>
    <property type="match status" value="1"/>
</dbReference>
<dbReference type="eggNOG" id="COG0816">
    <property type="taxonomic scope" value="Bacteria"/>
</dbReference>
<protein>
    <recommendedName>
        <fullName evidence="5">Putative pre-16S rRNA nuclease</fullName>
        <ecNumber evidence="5">3.1.-.-</ecNumber>
    </recommendedName>
</protein>
<dbReference type="AlphaFoldDB" id="E2ZDQ9"/>
<comment type="caution">
    <text evidence="7">The sequence shown here is derived from an EMBL/GenBank/DDBJ whole genome shotgun (WGS) entry which is preliminary data.</text>
</comment>
<dbReference type="GO" id="GO:0004518">
    <property type="term" value="F:nuclease activity"/>
    <property type="evidence" value="ECO:0007669"/>
    <property type="project" value="UniProtKB-KW"/>
</dbReference>
<dbReference type="CDD" id="cd16964">
    <property type="entry name" value="YqgF"/>
    <property type="match status" value="1"/>
</dbReference>
<name>E2ZDQ9_9FIRM</name>
<evidence type="ECO:0000256" key="1">
    <source>
        <dbReference type="ARBA" id="ARBA00022490"/>
    </source>
</evidence>
<dbReference type="EMBL" id="AECS01000039">
    <property type="protein sequence ID" value="EFQ03621.1"/>
    <property type="molecule type" value="Genomic_DNA"/>
</dbReference>